<keyword evidence="3" id="KW-1185">Reference proteome</keyword>
<evidence type="ECO:0000313" key="2">
    <source>
        <dbReference type="EMBL" id="OPJ58341.1"/>
    </source>
</evidence>
<gene>
    <name evidence="2" type="ORF">CLORY_36350</name>
</gene>
<evidence type="ECO:0000256" key="1">
    <source>
        <dbReference type="SAM" id="Phobius"/>
    </source>
</evidence>
<name>A0A1V4IEE3_9CLOT</name>
<feature type="transmembrane region" description="Helical" evidence="1">
    <location>
        <begin position="32"/>
        <end position="53"/>
    </location>
</feature>
<keyword evidence="1" id="KW-1133">Transmembrane helix</keyword>
<dbReference type="STRING" id="1450648.CLORY_36350"/>
<dbReference type="Proteomes" id="UP000190080">
    <property type="component" value="Unassembled WGS sequence"/>
</dbReference>
<evidence type="ECO:0000313" key="3">
    <source>
        <dbReference type="Proteomes" id="UP000190080"/>
    </source>
</evidence>
<keyword evidence="1" id="KW-0812">Transmembrane</keyword>
<comment type="caution">
    <text evidence="2">The sequence shown here is derived from an EMBL/GenBank/DDBJ whole genome shotgun (WGS) entry which is preliminary data.</text>
</comment>
<dbReference type="RefSeq" id="WP_079427115.1">
    <property type="nucleotide sequence ID" value="NZ_MZGV01000058.1"/>
</dbReference>
<dbReference type="EMBL" id="MZGV01000058">
    <property type="protein sequence ID" value="OPJ58341.1"/>
    <property type="molecule type" value="Genomic_DNA"/>
</dbReference>
<organism evidence="2 3">
    <name type="scientific">Clostridium oryzae</name>
    <dbReference type="NCBI Taxonomy" id="1450648"/>
    <lineage>
        <taxon>Bacteria</taxon>
        <taxon>Bacillati</taxon>
        <taxon>Bacillota</taxon>
        <taxon>Clostridia</taxon>
        <taxon>Eubacteriales</taxon>
        <taxon>Clostridiaceae</taxon>
        <taxon>Clostridium</taxon>
    </lineage>
</organism>
<proteinExistence type="predicted"/>
<keyword evidence="1" id="KW-0472">Membrane</keyword>
<protein>
    <submittedName>
        <fullName evidence="2">Uncharacterized protein</fullName>
    </submittedName>
</protein>
<dbReference type="AlphaFoldDB" id="A0A1V4IEE3"/>
<sequence length="97" mass="11007">MLVIILSVILLAALNRSVKHGKRSFVKIRTKFMIRFGIGMIVFVAWIVLFYVFRLAVLVPYAARMSTYAILILAVTNIICGLFPKINFMELAANRKS</sequence>
<reference evidence="2 3" key="1">
    <citation type="submission" date="2017-03" db="EMBL/GenBank/DDBJ databases">
        <title>Genome sequence of Clostridium oryzae DSM 28571.</title>
        <authorList>
            <person name="Poehlein A."/>
            <person name="Daniel R."/>
        </authorList>
    </citation>
    <scope>NUCLEOTIDE SEQUENCE [LARGE SCALE GENOMIC DNA]</scope>
    <source>
        <strain evidence="2 3">DSM 28571</strain>
    </source>
</reference>
<feature type="transmembrane region" description="Helical" evidence="1">
    <location>
        <begin position="65"/>
        <end position="84"/>
    </location>
</feature>
<accession>A0A1V4IEE3</accession>